<organism evidence="2 3">
    <name type="scientific">Pseudonocardia alni</name>
    <name type="common">Amycolata alni</name>
    <dbReference type="NCBI Taxonomy" id="33907"/>
    <lineage>
        <taxon>Bacteria</taxon>
        <taxon>Bacillati</taxon>
        <taxon>Actinomycetota</taxon>
        <taxon>Actinomycetes</taxon>
        <taxon>Pseudonocardiales</taxon>
        <taxon>Pseudonocardiaceae</taxon>
        <taxon>Pseudonocardia</taxon>
    </lineage>
</organism>
<proteinExistence type="predicted"/>
<evidence type="ECO:0000313" key="2">
    <source>
        <dbReference type="EMBL" id="PKB41274.1"/>
    </source>
</evidence>
<comment type="caution">
    <text evidence="2">The sequence shown here is derived from an EMBL/GenBank/DDBJ whole genome shotgun (WGS) entry which is preliminary data.</text>
</comment>
<accession>A0AA44UV55</accession>
<dbReference type="AlphaFoldDB" id="A0AA44UV55"/>
<evidence type="ECO:0000256" key="1">
    <source>
        <dbReference type="SAM" id="MobiDB-lite"/>
    </source>
</evidence>
<feature type="region of interest" description="Disordered" evidence="1">
    <location>
        <begin position="356"/>
        <end position="376"/>
    </location>
</feature>
<sequence>MSLGGDTGLPAPQVLDGVYGWSLSDAGLTRVDLTSGEAIVGGFPRAPLFSGLDVSRPTAIGAPPVLGAPVLADLPEGRRVLAAWPVEQPGQGTTPARRGIELVAADPGTARTLSSITVPLPPEWLEESLTGFTVSVAGVVGTTAIVSASTSATAHTAAVDLAGGTLRWSAPGVAAVLVGESTVAVEVRDLVERELRGLSIGDGSTRWAGLTGSAVWPVGRARMLVDLSSLSRPAGGSQVVEIATGRPVDSPLNGQPGWSCRSDDQALTICSLAPYIGTDAVLGFDAAGVELWRITRDSGRVPPTVTTAWHGMVYGYTDAGPLVLDGRTGQDRVASAATAPLLVNEYFAVGPDAAATPEQRPNYRHPSRLVASPTAG</sequence>
<dbReference type="RefSeq" id="WP_100877325.1">
    <property type="nucleotide sequence ID" value="NZ_JBEPFP010000009.1"/>
</dbReference>
<evidence type="ECO:0000313" key="3">
    <source>
        <dbReference type="Proteomes" id="UP000232453"/>
    </source>
</evidence>
<dbReference type="EMBL" id="PHUJ01000002">
    <property type="protein sequence ID" value="PKB41274.1"/>
    <property type="molecule type" value="Genomic_DNA"/>
</dbReference>
<gene>
    <name evidence="2" type="ORF">ATL51_0236</name>
</gene>
<dbReference type="Proteomes" id="UP000232453">
    <property type="component" value="Unassembled WGS sequence"/>
</dbReference>
<name>A0AA44UV55_PSEA5</name>
<protein>
    <submittedName>
        <fullName evidence="2">Uncharacterized protein</fullName>
    </submittedName>
</protein>
<reference evidence="2 3" key="1">
    <citation type="submission" date="2017-11" db="EMBL/GenBank/DDBJ databases">
        <title>Sequencing the genomes of 1000 actinobacteria strains.</title>
        <authorList>
            <person name="Klenk H.-P."/>
        </authorList>
    </citation>
    <scope>NUCLEOTIDE SEQUENCE [LARGE SCALE GENOMIC DNA]</scope>
    <source>
        <strain evidence="2 3">DSM 44104</strain>
    </source>
</reference>